<keyword evidence="7 10" id="KW-0408">Iron</keyword>
<reference evidence="14 15" key="1">
    <citation type="submission" date="2014-01" db="EMBL/GenBank/DDBJ databases">
        <title>Plasmidome dynamics in the species complex Clostridium novyi sensu lato converts strains of independent lineages into distinctly different pathogens.</title>
        <authorList>
            <person name="Skarin H."/>
            <person name="Segerman B."/>
        </authorList>
    </citation>
    <scope>NUCLEOTIDE SEQUENCE [LARGE SCALE GENOMIC DNA]</scope>
    <source>
        <strain evidence="14 15">4552</strain>
    </source>
</reference>
<feature type="binding site" evidence="10">
    <location>
        <position position="148"/>
    </location>
    <ligand>
        <name>[4Fe-4S] cluster</name>
        <dbReference type="ChEBI" id="CHEBI:49883"/>
        <label>2</label>
    </ligand>
</feature>
<feature type="domain" description="4Fe-4S ferredoxin-type" evidence="12">
    <location>
        <begin position="236"/>
        <end position="266"/>
    </location>
</feature>
<feature type="binding site" evidence="10">
    <location>
        <position position="152"/>
    </location>
    <ligand>
        <name>[4Fe-4S] cluster</name>
        <dbReference type="ChEBI" id="CHEBI:49883"/>
        <label>3</label>
    </ligand>
</feature>
<dbReference type="EMBL" id="JENJ01000010">
    <property type="protein sequence ID" value="KGM97442.1"/>
    <property type="molecule type" value="Genomic_DNA"/>
</dbReference>
<dbReference type="AlphaFoldDB" id="A0A0A0I979"/>
<evidence type="ECO:0000256" key="8">
    <source>
        <dbReference type="ARBA" id="ARBA00023014"/>
    </source>
</evidence>
<feature type="binding site" evidence="10">
    <location>
        <position position="142"/>
    </location>
    <ligand>
        <name>[4Fe-4S] cluster</name>
        <dbReference type="ChEBI" id="CHEBI:49883"/>
        <label>2</label>
    </ligand>
</feature>
<dbReference type="GO" id="GO:0051539">
    <property type="term" value="F:4 iron, 4 sulfur cluster binding"/>
    <property type="evidence" value="ECO:0007669"/>
    <property type="project" value="UniProtKB-UniRule"/>
</dbReference>
<dbReference type="GO" id="GO:0005886">
    <property type="term" value="C:plasma membrane"/>
    <property type="evidence" value="ECO:0007669"/>
    <property type="project" value="UniProtKB-SubCell"/>
</dbReference>
<keyword evidence="1 10" id="KW-0813">Transport</keyword>
<comment type="cofactor">
    <cofactor evidence="10">
        <name>[4Fe-4S] cluster</name>
        <dbReference type="ChEBI" id="CHEBI:49883"/>
    </cofactor>
    <text evidence="10">Binds 3 [4Fe-4S] clusters.</text>
</comment>
<feature type="domain" description="4Fe-4S" evidence="13">
    <location>
        <begin position="32"/>
        <end position="91"/>
    </location>
</feature>
<comment type="function">
    <text evidence="10">Part of a membrane-bound complex that couples electron transfer with translocation of ions across the membrane.</text>
</comment>
<feature type="domain" description="4Fe-4S ferredoxin-type" evidence="12">
    <location>
        <begin position="207"/>
        <end position="235"/>
    </location>
</feature>
<dbReference type="PANTHER" id="PTHR43560:SF1">
    <property type="entry name" value="ION-TRANSLOCATING OXIDOREDUCTASE COMPLEX SUBUNIT B"/>
    <property type="match status" value="1"/>
</dbReference>
<keyword evidence="3 10" id="KW-0479">Metal-binding</keyword>
<keyword evidence="10" id="KW-1003">Cell membrane</keyword>
<evidence type="ECO:0000256" key="1">
    <source>
        <dbReference type="ARBA" id="ARBA00022448"/>
    </source>
</evidence>
<feature type="region of interest" description="Disordered" evidence="11">
    <location>
        <begin position="270"/>
        <end position="294"/>
    </location>
</feature>
<keyword evidence="2 10" id="KW-0004">4Fe-4S</keyword>
<feature type="binding site" evidence="10">
    <location>
        <position position="49"/>
    </location>
    <ligand>
        <name>[4Fe-4S] cluster</name>
        <dbReference type="ChEBI" id="CHEBI:49883"/>
        <label>1</label>
    </ligand>
</feature>
<feature type="binding site" evidence="10">
    <location>
        <position position="171"/>
    </location>
    <ligand>
        <name>[4Fe-4S] cluster</name>
        <dbReference type="ChEBI" id="CHEBI:49883"/>
        <label>3</label>
    </ligand>
</feature>
<dbReference type="PANTHER" id="PTHR43560">
    <property type="entry name" value="ION-TRANSLOCATING OXIDOREDUCTASE COMPLEX SUBUNIT B"/>
    <property type="match status" value="1"/>
</dbReference>
<dbReference type="Gene3D" id="3.30.70.20">
    <property type="match status" value="2"/>
</dbReference>
<feature type="binding site" evidence="10">
    <location>
        <position position="138"/>
    </location>
    <ligand>
        <name>[4Fe-4S] cluster</name>
        <dbReference type="ChEBI" id="CHEBI:49883"/>
        <label>2</label>
    </ligand>
</feature>
<dbReference type="PROSITE" id="PS51379">
    <property type="entry name" value="4FE4S_FER_2"/>
    <property type="match status" value="3"/>
</dbReference>
<comment type="similarity">
    <text evidence="10">Belongs to the 4Fe4S bacterial-type ferredoxin family. RnfB subfamily.</text>
</comment>
<dbReference type="Gene3D" id="1.10.15.40">
    <property type="entry name" value="Electron transport complex subunit B, putative Fe-S cluster"/>
    <property type="match status" value="1"/>
</dbReference>
<dbReference type="OrthoDB" id="9789936at2"/>
<dbReference type="InterPro" id="IPR007202">
    <property type="entry name" value="4Fe-4S_dom"/>
</dbReference>
<feature type="binding site" evidence="10">
    <location>
        <position position="181"/>
    </location>
    <ligand>
        <name>[4Fe-4S] cluster</name>
        <dbReference type="ChEBI" id="CHEBI:49883"/>
        <label>2</label>
    </ligand>
</feature>
<dbReference type="EC" id="7.-.-.-" evidence="10"/>
<evidence type="ECO:0000256" key="3">
    <source>
        <dbReference type="ARBA" id="ARBA00022723"/>
    </source>
</evidence>
<evidence type="ECO:0000256" key="6">
    <source>
        <dbReference type="ARBA" id="ARBA00022982"/>
    </source>
</evidence>
<dbReference type="InterPro" id="IPR017896">
    <property type="entry name" value="4Fe4S_Fe-S-bd"/>
</dbReference>
<evidence type="ECO:0000259" key="12">
    <source>
        <dbReference type="PROSITE" id="PS51379"/>
    </source>
</evidence>
<keyword evidence="8 10" id="KW-0411">Iron-sulfur</keyword>
<feature type="binding site" evidence="10">
    <location>
        <position position="174"/>
    </location>
    <ligand>
        <name>[4Fe-4S] cluster</name>
        <dbReference type="ChEBI" id="CHEBI:49883"/>
        <label>3</label>
    </ligand>
</feature>
<dbReference type="InterPro" id="IPR017900">
    <property type="entry name" value="4Fe4S_Fe_S_CS"/>
</dbReference>
<sequence length="294" mass="30715">MKEILFPVLSLGGLGLLFGLILGYASKKFAVAVDPKVPLIRECLPGANCGGCGFAGCDAYSEAVASGSAPPNCCPIGGAPVAAKIGEVLGIEVDSSEPKVAYVKCQGTCENAKEKYNYYGLKDCTEAVNIPGAGSKACSFGCLGYGSCVSACKFDAIEIVDGIAKVNKDNCVACGACVSTCPKNIIELVPKKQLVIVSCNSHDRGLDVKNICSTGCIGCGLCAKACPKDAITMENNLPVIDYSKCVNCGLCAMKCPTKAIQNFRKPVKKAAPVIKKEEPKKEETKTEEVKSEEN</sequence>
<evidence type="ECO:0000256" key="2">
    <source>
        <dbReference type="ARBA" id="ARBA00022485"/>
    </source>
</evidence>
<evidence type="ECO:0000256" key="10">
    <source>
        <dbReference type="HAMAP-Rule" id="MF_00463"/>
    </source>
</evidence>
<keyword evidence="6 10" id="KW-0249">Electron transport</keyword>
<evidence type="ECO:0000256" key="5">
    <source>
        <dbReference type="ARBA" id="ARBA00022967"/>
    </source>
</evidence>
<dbReference type="GO" id="GO:0022900">
    <property type="term" value="P:electron transport chain"/>
    <property type="evidence" value="ECO:0007669"/>
    <property type="project" value="UniProtKB-UniRule"/>
</dbReference>
<evidence type="ECO:0000256" key="9">
    <source>
        <dbReference type="ARBA" id="ARBA00023136"/>
    </source>
</evidence>
<dbReference type="Proteomes" id="UP000030012">
    <property type="component" value="Unassembled WGS sequence"/>
</dbReference>
<feature type="domain" description="4Fe-4S ferredoxin-type" evidence="12">
    <location>
        <begin position="162"/>
        <end position="191"/>
    </location>
</feature>
<keyword evidence="5 10" id="KW-1278">Translocase</keyword>
<comment type="caution">
    <text evidence="10">Lacks conserved residue(s) required for the propagation of feature annotation.</text>
</comment>
<dbReference type="PROSITE" id="PS00198">
    <property type="entry name" value="4FE4S_FER_1"/>
    <property type="match status" value="3"/>
</dbReference>
<dbReference type="SUPFAM" id="SSF54862">
    <property type="entry name" value="4Fe-4S ferredoxins"/>
    <property type="match status" value="2"/>
</dbReference>
<feature type="binding site" evidence="10">
    <location>
        <position position="52"/>
    </location>
    <ligand>
        <name>[4Fe-4S] cluster</name>
        <dbReference type="ChEBI" id="CHEBI:49883"/>
        <label>1</label>
    </ligand>
</feature>
<dbReference type="CDD" id="cd10549">
    <property type="entry name" value="MtMvhB_like"/>
    <property type="match status" value="1"/>
</dbReference>
<keyword evidence="9 10" id="KW-0472">Membrane</keyword>
<feature type="binding site" evidence="10">
    <location>
        <position position="57"/>
    </location>
    <ligand>
        <name>[4Fe-4S] cluster</name>
        <dbReference type="ChEBI" id="CHEBI:49883"/>
        <label>1</label>
    </ligand>
</feature>
<comment type="subcellular location">
    <subcellularLocation>
        <location evidence="10">Cell membrane</location>
    </subcellularLocation>
</comment>
<dbReference type="InterPro" id="IPR050395">
    <property type="entry name" value="4Fe4S_Ferredoxin_RnfB"/>
</dbReference>
<proteinExistence type="inferred from homology"/>
<feature type="binding site" evidence="10">
    <location>
        <position position="74"/>
    </location>
    <ligand>
        <name>[4Fe-4S] cluster</name>
        <dbReference type="ChEBI" id="CHEBI:49883"/>
        <label>1</label>
    </ligand>
</feature>
<dbReference type="PROSITE" id="PS51656">
    <property type="entry name" value="4FE4S"/>
    <property type="match status" value="1"/>
</dbReference>
<dbReference type="NCBIfam" id="TIGR01944">
    <property type="entry name" value="rnfB"/>
    <property type="match status" value="1"/>
</dbReference>
<dbReference type="HAMAP" id="MF_00463">
    <property type="entry name" value="RsxB_RnfB"/>
    <property type="match status" value="1"/>
</dbReference>
<protein>
    <recommendedName>
        <fullName evidence="10">Ion-translocating oxidoreductase complex subunit B</fullName>
        <ecNumber evidence="10">7.-.-.-</ecNumber>
    </recommendedName>
    <alternativeName>
        <fullName evidence="10">Rnf electron transport complex subunit B</fullName>
    </alternativeName>
</protein>
<dbReference type="Pfam" id="PF00037">
    <property type="entry name" value="Fer4"/>
    <property type="match status" value="1"/>
</dbReference>
<feature type="binding site" evidence="10">
    <location>
        <position position="177"/>
    </location>
    <ligand>
        <name>[4Fe-4S] cluster</name>
        <dbReference type="ChEBI" id="CHEBI:49883"/>
        <label>3</label>
    </ligand>
</feature>
<dbReference type="RefSeq" id="WP_039253284.1">
    <property type="nucleotide sequence ID" value="NZ_JENJ01000010.1"/>
</dbReference>
<dbReference type="Pfam" id="PF12838">
    <property type="entry name" value="Fer4_7"/>
    <property type="match status" value="1"/>
</dbReference>
<evidence type="ECO:0000256" key="11">
    <source>
        <dbReference type="SAM" id="MobiDB-lite"/>
    </source>
</evidence>
<evidence type="ECO:0000256" key="7">
    <source>
        <dbReference type="ARBA" id="ARBA00023004"/>
    </source>
</evidence>
<keyword evidence="4 10" id="KW-0677">Repeat</keyword>
<gene>
    <name evidence="10" type="primary">rnfB</name>
    <name evidence="14" type="ORF">Z968_03360</name>
</gene>
<dbReference type="Pfam" id="PF04060">
    <property type="entry name" value="FeS"/>
    <property type="match status" value="1"/>
</dbReference>
<organism evidence="14 15">
    <name type="scientific">Clostridium novyi A str. 4552</name>
    <dbReference type="NCBI Taxonomy" id="1444289"/>
    <lineage>
        <taxon>Bacteria</taxon>
        <taxon>Bacillati</taxon>
        <taxon>Bacillota</taxon>
        <taxon>Clostridia</taxon>
        <taxon>Eubacteriales</taxon>
        <taxon>Clostridiaceae</taxon>
        <taxon>Clostridium</taxon>
    </lineage>
</organism>
<evidence type="ECO:0000313" key="15">
    <source>
        <dbReference type="Proteomes" id="UP000030012"/>
    </source>
</evidence>
<dbReference type="NCBIfam" id="NF005503">
    <property type="entry name" value="PRK07118.1-2"/>
    <property type="match status" value="1"/>
</dbReference>
<evidence type="ECO:0000259" key="13">
    <source>
        <dbReference type="PROSITE" id="PS51656"/>
    </source>
</evidence>
<accession>A0A0A0I979</accession>
<dbReference type="InterPro" id="IPR010207">
    <property type="entry name" value="Elect_transpt_cplx_RnfB/RsxB"/>
</dbReference>
<comment type="caution">
    <text evidence="14">The sequence shown here is derived from an EMBL/GenBank/DDBJ whole genome shotgun (WGS) entry which is preliminary data.</text>
</comment>
<evidence type="ECO:0000256" key="4">
    <source>
        <dbReference type="ARBA" id="ARBA00022737"/>
    </source>
</evidence>
<feature type="compositionally biased region" description="Basic and acidic residues" evidence="11">
    <location>
        <begin position="274"/>
        <end position="294"/>
    </location>
</feature>
<dbReference type="GO" id="GO:0046872">
    <property type="term" value="F:metal ion binding"/>
    <property type="evidence" value="ECO:0007669"/>
    <property type="project" value="UniProtKB-KW"/>
</dbReference>
<comment type="subunit">
    <text evidence="10">The complex is composed of six subunits: RnfA, RnfB, RnfC, RnfD, RnfE and RnfG.</text>
</comment>
<dbReference type="GO" id="GO:0009055">
    <property type="term" value="F:electron transfer activity"/>
    <property type="evidence" value="ECO:0007669"/>
    <property type="project" value="InterPro"/>
</dbReference>
<name>A0A0A0I979_CLONO</name>
<evidence type="ECO:0000313" key="14">
    <source>
        <dbReference type="EMBL" id="KGM97442.1"/>
    </source>
</evidence>
<feature type="region of interest" description="Hydrophobic" evidence="10">
    <location>
        <begin position="1"/>
        <end position="26"/>
    </location>
</feature>